<accession>A0A2S4VX21</accession>
<evidence type="ECO:0000313" key="5">
    <source>
        <dbReference type="Proteomes" id="UP000239156"/>
    </source>
</evidence>
<organism evidence="4 5">
    <name type="scientific">Puccinia striiformis</name>
    <dbReference type="NCBI Taxonomy" id="27350"/>
    <lineage>
        <taxon>Eukaryota</taxon>
        <taxon>Fungi</taxon>
        <taxon>Dikarya</taxon>
        <taxon>Basidiomycota</taxon>
        <taxon>Pucciniomycotina</taxon>
        <taxon>Pucciniomycetes</taxon>
        <taxon>Pucciniales</taxon>
        <taxon>Pucciniaceae</taxon>
        <taxon>Puccinia</taxon>
    </lineage>
</organism>
<sequence>MKVEIVVDPSRIPPAPLSTRVAPANKQNAPARMITPWTVESKILKIRFTSAIHVPTSSDTPLPNATLARSYHTIVTPHPEISNDQSAGANGQTTAPGNRRGGARGRGKTGNNKAPQKSAAELDAEMEDYQKANE</sequence>
<dbReference type="GO" id="GO:0003723">
    <property type="term" value="F:RNA binding"/>
    <property type="evidence" value="ECO:0007669"/>
    <property type="project" value="UniProtKB-KW"/>
</dbReference>
<feature type="region of interest" description="Disordered" evidence="2">
    <location>
        <begin position="70"/>
        <end position="134"/>
    </location>
</feature>
<dbReference type="InterPro" id="IPR025715">
    <property type="entry name" value="FoP_C"/>
</dbReference>
<keyword evidence="5" id="KW-1185">Reference proteome</keyword>
<dbReference type="VEuPathDB" id="FungiDB:PSTT_03260"/>
<evidence type="ECO:0000256" key="2">
    <source>
        <dbReference type="SAM" id="MobiDB-lite"/>
    </source>
</evidence>
<keyword evidence="1" id="KW-0694">RNA-binding</keyword>
<evidence type="ECO:0000259" key="3">
    <source>
        <dbReference type="SMART" id="SM01218"/>
    </source>
</evidence>
<comment type="caution">
    <text evidence="4">The sequence shown here is derived from an EMBL/GenBank/DDBJ whole genome shotgun (WGS) entry which is preliminary data.</text>
</comment>
<dbReference type="VEuPathDB" id="FungiDB:PSHT_00581"/>
<dbReference type="Pfam" id="PF13865">
    <property type="entry name" value="FoP_duplication"/>
    <property type="match status" value="1"/>
</dbReference>
<proteinExistence type="predicted"/>
<dbReference type="EMBL" id="PKSL01000021">
    <property type="protein sequence ID" value="POW14029.1"/>
    <property type="molecule type" value="Genomic_DNA"/>
</dbReference>
<gene>
    <name evidence="4" type="ORF">PSTT_03260</name>
</gene>
<name>A0A2S4VX21_9BASI</name>
<evidence type="ECO:0000313" key="4">
    <source>
        <dbReference type="EMBL" id="POW14029.1"/>
    </source>
</evidence>
<reference evidence="4" key="1">
    <citation type="submission" date="2017-12" db="EMBL/GenBank/DDBJ databases">
        <title>Gene loss provides genomic basis for host adaptation in cereal stripe rust fungi.</title>
        <authorList>
            <person name="Xia C."/>
        </authorList>
    </citation>
    <scope>NUCLEOTIDE SEQUENCE [LARGE SCALE GENOMIC DNA]</scope>
    <source>
        <strain evidence="4">93-210</strain>
    </source>
</reference>
<dbReference type="SMART" id="SM01218">
    <property type="entry name" value="FoP_duplication"/>
    <property type="match status" value="1"/>
</dbReference>
<protein>
    <recommendedName>
        <fullName evidence="3">Chromatin target of PRMT1 protein C-terminal domain-containing protein</fullName>
    </recommendedName>
</protein>
<evidence type="ECO:0000256" key="1">
    <source>
        <dbReference type="ARBA" id="ARBA00022884"/>
    </source>
</evidence>
<feature type="compositionally biased region" description="Polar residues" evidence="2">
    <location>
        <begin position="82"/>
        <end position="92"/>
    </location>
</feature>
<dbReference type="Proteomes" id="UP000239156">
    <property type="component" value="Unassembled WGS sequence"/>
</dbReference>
<feature type="domain" description="Chromatin target of PRMT1 protein C-terminal" evidence="3">
    <location>
        <begin position="68"/>
        <end position="133"/>
    </location>
</feature>
<dbReference type="AlphaFoldDB" id="A0A2S4VX21"/>